<evidence type="ECO:0000256" key="2">
    <source>
        <dbReference type="ARBA" id="ARBA00006168"/>
    </source>
</evidence>
<comment type="subcellular location">
    <subcellularLocation>
        <location evidence="1">Nucleus</location>
    </subcellularLocation>
</comment>
<keyword evidence="11" id="KW-1185">Reference proteome</keyword>
<keyword evidence="3" id="KW-0547">Nucleotide-binding</keyword>
<dbReference type="Gene3D" id="3.40.50.300">
    <property type="entry name" value="P-loop containing nucleotide triphosphate hydrolases"/>
    <property type="match status" value="1"/>
</dbReference>
<dbReference type="AlphaFoldDB" id="A0A9P5XJT7"/>
<dbReference type="EMBL" id="MU151096">
    <property type="protein sequence ID" value="KAF9450860.1"/>
    <property type="molecule type" value="Genomic_DNA"/>
</dbReference>
<dbReference type="GO" id="GO:0005634">
    <property type="term" value="C:nucleus"/>
    <property type="evidence" value="ECO:0007669"/>
    <property type="project" value="UniProtKB-SubCell"/>
</dbReference>
<dbReference type="InterPro" id="IPR004582">
    <property type="entry name" value="Checkpoint_prot_Rad17_Rad24"/>
</dbReference>
<gene>
    <name evidence="10" type="ORF">P691DRAFT_797617</name>
</gene>
<dbReference type="PANTHER" id="PTHR12172:SF0">
    <property type="entry name" value="CELL CYCLE CHECKPOINT PROTEIN RAD17"/>
    <property type="match status" value="1"/>
</dbReference>
<evidence type="ECO:0000256" key="1">
    <source>
        <dbReference type="ARBA" id="ARBA00004123"/>
    </source>
</evidence>
<dbReference type="GO" id="GO:0033314">
    <property type="term" value="P:mitotic DNA replication checkpoint signaling"/>
    <property type="evidence" value="ECO:0007669"/>
    <property type="project" value="TreeGrafter"/>
</dbReference>
<dbReference type="Proteomes" id="UP000807342">
    <property type="component" value="Unassembled WGS sequence"/>
</dbReference>
<keyword evidence="5" id="KW-0067">ATP-binding</keyword>
<evidence type="ECO:0000313" key="11">
    <source>
        <dbReference type="Proteomes" id="UP000807342"/>
    </source>
</evidence>
<protein>
    <recommendedName>
        <fullName evidence="9">Checkpoint protein RAD24-like helical bundle domain-containing protein</fullName>
    </recommendedName>
</protein>
<accession>A0A9P5XJT7</accession>
<dbReference type="GO" id="GO:0003682">
    <property type="term" value="F:chromatin binding"/>
    <property type="evidence" value="ECO:0007669"/>
    <property type="project" value="TreeGrafter"/>
</dbReference>
<dbReference type="OrthoDB" id="10265971at2759"/>
<dbReference type="GO" id="GO:0006281">
    <property type="term" value="P:DNA repair"/>
    <property type="evidence" value="ECO:0007669"/>
    <property type="project" value="InterPro"/>
</dbReference>
<feature type="compositionally biased region" description="Polar residues" evidence="8">
    <location>
        <begin position="1"/>
        <end position="10"/>
    </location>
</feature>
<dbReference type="InterPro" id="IPR027417">
    <property type="entry name" value="P-loop_NTPase"/>
</dbReference>
<evidence type="ECO:0000313" key="10">
    <source>
        <dbReference type="EMBL" id="KAF9450860.1"/>
    </source>
</evidence>
<keyword evidence="7" id="KW-0131">Cell cycle</keyword>
<proteinExistence type="inferred from homology"/>
<feature type="region of interest" description="Disordered" evidence="8">
    <location>
        <begin position="680"/>
        <end position="701"/>
    </location>
</feature>
<name>A0A9P5XJT7_9AGAR</name>
<keyword evidence="6" id="KW-0539">Nucleus</keyword>
<comment type="similarity">
    <text evidence="2">Belongs to the rad17/RAD24 family.</text>
</comment>
<evidence type="ECO:0000256" key="6">
    <source>
        <dbReference type="ARBA" id="ARBA00023242"/>
    </source>
</evidence>
<feature type="compositionally biased region" description="Low complexity" evidence="8">
    <location>
        <begin position="205"/>
        <end position="219"/>
    </location>
</feature>
<feature type="domain" description="Checkpoint protein RAD24-like helical bundle" evidence="9">
    <location>
        <begin position="414"/>
        <end position="523"/>
    </location>
</feature>
<evidence type="ECO:0000256" key="7">
    <source>
        <dbReference type="ARBA" id="ARBA00023306"/>
    </source>
</evidence>
<comment type="caution">
    <text evidence="10">The sequence shown here is derived from an EMBL/GenBank/DDBJ whole genome shotgun (WGS) entry which is preliminary data.</text>
</comment>
<reference evidence="10" key="1">
    <citation type="submission" date="2020-11" db="EMBL/GenBank/DDBJ databases">
        <authorList>
            <consortium name="DOE Joint Genome Institute"/>
            <person name="Ahrendt S."/>
            <person name="Riley R."/>
            <person name="Andreopoulos W."/>
            <person name="Labutti K."/>
            <person name="Pangilinan J."/>
            <person name="Ruiz-Duenas F.J."/>
            <person name="Barrasa J.M."/>
            <person name="Sanchez-Garcia M."/>
            <person name="Camarero S."/>
            <person name="Miyauchi S."/>
            <person name="Serrano A."/>
            <person name="Linde D."/>
            <person name="Babiker R."/>
            <person name="Drula E."/>
            <person name="Ayuso-Fernandez I."/>
            <person name="Pacheco R."/>
            <person name="Padilla G."/>
            <person name="Ferreira P."/>
            <person name="Barriuso J."/>
            <person name="Kellner H."/>
            <person name="Castanera R."/>
            <person name="Alfaro M."/>
            <person name="Ramirez L."/>
            <person name="Pisabarro A.G."/>
            <person name="Kuo A."/>
            <person name="Tritt A."/>
            <person name="Lipzen A."/>
            <person name="He G."/>
            <person name="Yan M."/>
            <person name="Ng V."/>
            <person name="Cullen D."/>
            <person name="Martin F."/>
            <person name="Rosso M.-N."/>
            <person name="Henrissat B."/>
            <person name="Hibbett D."/>
            <person name="Martinez A.T."/>
            <person name="Grigoriev I.V."/>
        </authorList>
    </citation>
    <scope>NUCLEOTIDE SEQUENCE</scope>
    <source>
        <strain evidence="10">MF-IS2</strain>
    </source>
</reference>
<keyword evidence="4" id="KW-0227">DNA damage</keyword>
<dbReference type="Pfam" id="PF03215">
    <property type="entry name" value="Rad17"/>
    <property type="match status" value="1"/>
</dbReference>
<evidence type="ECO:0000256" key="5">
    <source>
        <dbReference type="ARBA" id="ARBA00022840"/>
    </source>
</evidence>
<evidence type="ECO:0000256" key="4">
    <source>
        <dbReference type="ARBA" id="ARBA00022763"/>
    </source>
</evidence>
<sequence>MPPRSQQATQKKAKPAVVSLGTTSLSQPISTSQKRFNPLTAYSLQGSSPSRGPPAKRRGGKEKIIEILDEDGEEERLHEHDDRLWVDIYEPITEADLVVHVRKVEDVRRWFTEAFEGGPSGKLRRYRRILALTGPSGTGKTATVQVLARQMGFDILEWRNAIGEASSSTWDPSFGINENYESTFAKFEAFLNRATSCRSIFPDTSLSPSVSSTSSQRGSNPPAPSPKHIILLEDLPNILHPQIQIQFHSALRAFIDTTSQSEFPVPIVIVLSDATMRGETRDELLTSGAGGYASSREKGGILDIRTVLPRDLLMGPYVRQIAFNPVAPTLMKKALTGLVDRHFSHTRTSSSLSHLVAPTKETIDTVIESANGDIRSAIMALQFTCIAGKKSKKSKNKKHDSGSTVLMESTTRRESSLALFHLVGKVMYNKRKGDPSNASATAKDIKKERALDATLMDPPRLPAHLKEHGRRASRVDVDLLYADSPIDSSLFSLYIHQNYTQFCNELDECQDIMDCLSWADSSGGEMWYQANPHRFHLLTLGTLHSLPSPVPRRSQKIFKPEYFEYLAKEKDAWEAVNDTRYWMTVHRGLGSAESLTTDTSRWSKLEVTLELGAVLKLKQTQAGRKWPGSEGLPPSHSLFSKLVFTSGEGKKGQQVDEDVVGDDDQTLAEDEVDIAVAKKFAGGENDGAGGDWLESDDIEEF</sequence>
<dbReference type="PANTHER" id="PTHR12172">
    <property type="entry name" value="CELL CYCLE CHECKPOINT PROTEIN RAD17"/>
    <property type="match status" value="1"/>
</dbReference>
<dbReference type="InterPro" id="IPR057927">
    <property type="entry name" value="RAD24-like_helical"/>
</dbReference>
<feature type="compositionally biased region" description="Polar residues" evidence="8">
    <location>
        <begin position="20"/>
        <end position="50"/>
    </location>
</feature>
<dbReference type="GO" id="GO:0003689">
    <property type="term" value="F:DNA clamp loader activity"/>
    <property type="evidence" value="ECO:0007669"/>
    <property type="project" value="TreeGrafter"/>
</dbReference>
<feature type="region of interest" description="Disordered" evidence="8">
    <location>
        <begin position="1"/>
        <end position="61"/>
    </location>
</feature>
<dbReference type="GO" id="GO:0000077">
    <property type="term" value="P:DNA damage checkpoint signaling"/>
    <property type="evidence" value="ECO:0007669"/>
    <property type="project" value="TreeGrafter"/>
</dbReference>
<evidence type="ECO:0000256" key="8">
    <source>
        <dbReference type="SAM" id="MobiDB-lite"/>
    </source>
</evidence>
<dbReference type="Pfam" id="PF25812">
    <property type="entry name" value="RAD24_helical"/>
    <property type="match status" value="1"/>
</dbReference>
<dbReference type="GO" id="GO:0005524">
    <property type="term" value="F:ATP binding"/>
    <property type="evidence" value="ECO:0007669"/>
    <property type="project" value="UniProtKB-KW"/>
</dbReference>
<evidence type="ECO:0000259" key="9">
    <source>
        <dbReference type="Pfam" id="PF25812"/>
    </source>
</evidence>
<dbReference type="SUPFAM" id="SSF52540">
    <property type="entry name" value="P-loop containing nucleoside triphosphate hydrolases"/>
    <property type="match status" value="1"/>
</dbReference>
<feature type="region of interest" description="Disordered" evidence="8">
    <location>
        <begin position="205"/>
        <end position="226"/>
    </location>
</feature>
<organism evidence="10 11">
    <name type="scientific">Macrolepiota fuliginosa MF-IS2</name>
    <dbReference type="NCBI Taxonomy" id="1400762"/>
    <lineage>
        <taxon>Eukaryota</taxon>
        <taxon>Fungi</taxon>
        <taxon>Dikarya</taxon>
        <taxon>Basidiomycota</taxon>
        <taxon>Agaricomycotina</taxon>
        <taxon>Agaricomycetes</taxon>
        <taxon>Agaricomycetidae</taxon>
        <taxon>Agaricales</taxon>
        <taxon>Agaricineae</taxon>
        <taxon>Agaricaceae</taxon>
        <taxon>Macrolepiota</taxon>
    </lineage>
</organism>
<evidence type="ECO:0000256" key="3">
    <source>
        <dbReference type="ARBA" id="ARBA00022741"/>
    </source>
</evidence>